<keyword evidence="6 8" id="KW-0472">Membrane</keyword>
<name>A0ABP9PKZ4_9PSEU</name>
<evidence type="ECO:0000256" key="1">
    <source>
        <dbReference type="ARBA" id="ARBA00004651"/>
    </source>
</evidence>
<feature type="region of interest" description="Disordered" evidence="7">
    <location>
        <begin position="288"/>
        <end position="319"/>
    </location>
</feature>
<accession>A0ABP9PKZ4</accession>
<dbReference type="Pfam" id="PF00892">
    <property type="entry name" value="EamA"/>
    <property type="match status" value="2"/>
</dbReference>
<feature type="transmembrane region" description="Helical" evidence="8">
    <location>
        <begin position="81"/>
        <end position="101"/>
    </location>
</feature>
<evidence type="ECO:0000313" key="10">
    <source>
        <dbReference type="EMBL" id="GAA5148390.1"/>
    </source>
</evidence>
<feature type="transmembrane region" description="Helical" evidence="8">
    <location>
        <begin position="113"/>
        <end position="135"/>
    </location>
</feature>
<reference evidence="11" key="1">
    <citation type="journal article" date="2019" name="Int. J. Syst. Evol. Microbiol.">
        <title>The Global Catalogue of Microorganisms (GCM) 10K type strain sequencing project: providing services to taxonomists for standard genome sequencing and annotation.</title>
        <authorList>
            <consortium name="The Broad Institute Genomics Platform"/>
            <consortium name="The Broad Institute Genome Sequencing Center for Infectious Disease"/>
            <person name="Wu L."/>
            <person name="Ma J."/>
        </authorList>
    </citation>
    <scope>NUCLEOTIDE SEQUENCE [LARGE SCALE GENOMIC DNA]</scope>
    <source>
        <strain evidence="11">JCM 18303</strain>
    </source>
</reference>
<feature type="transmembrane region" description="Helical" evidence="8">
    <location>
        <begin position="175"/>
        <end position="196"/>
    </location>
</feature>
<comment type="caution">
    <text evidence="10">The sequence shown here is derived from an EMBL/GenBank/DDBJ whole genome shotgun (WGS) entry which is preliminary data.</text>
</comment>
<dbReference type="Proteomes" id="UP001428817">
    <property type="component" value="Unassembled WGS sequence"/>
</dbReference>
<feature type="transmembrane region" description="Helical" evidence="8">
    <location>
        <begin position="208"/>
        <end position="229"/>
    </location>
</feature>
<dbReference type="InterPro" id="IPR000620">
    <property type="entry name" value="EamA_dom"/>
</dbReference>
<comment type="subcellular location">
    <subcellularLocation>
        <location evidence="1">Cell membrane</location>
        <topology evidence="1">Multi-pass membrane protein</topology>
    </subcellularLocation>
</comment>
<dbReference type="PANTHER" id="PTHR42920:SF11">
    <property type="entry name" value="INNER MEMBRANE PROTEIN YTFF"/>
    <property type="match status" value="1"/>
</dbReference>
<evidence type="ECO:0000256" key="3">
    <source>
        <dbReference type="ARBA" id="ARBA00022475"/>
    </source>
</evidence>
<dbReference type="EMBL" id="BAABJP010000004">
    <property type="protein sequence ID" value="GAA5148390.1"/>
    <property type="molecule type" value="Genomic_DNA"/>
</dbReference>
<sequence length="319" mass="32184">MLGQMAYGLAFVVPEVLDEVSPLELSLGRYLVYGGLSVAVLAMLAPARRRTLNGRAWRAASVLGLAGNTGYYLLVVLGVRYAGAPVTTLIVGALPVTLAIAGSRAGGIRPRSLVLPLSMTVTGLILVNADALLSAPDTGGSVAIGIAAAVAALAAWTGFGLANARFLARHPDLDLTAWTSALGVTSMAWALPALAFVGRSSTALEQPVAFLAGALALGAVSSWAATAAWNRAASRIPVSLAGQLVVIETVSGITYSYLHRATTPSTAVLAGGALLVAGALVAVRSSTSGRSAEQGQPPGHRRDAVAGADDADRGVAQVG</sequence>
<evidence type="ECO:0000256" key="4">
    <source>
        <dbReference type="ARBA" id="ARBA00022692"/>
    </source>
</evidence>
<evidence type="ECO:0000256" key="5">
    <source>
        <dbReference type="ARBA" id="ARBA00022989"/>
    </source>
</evidence>
<protein>
    <submittedName>
        <fullName evidence="10">DMT family transporter</fullName>
    </submittedName>
</protein>
<keyword evidence="4 8" id="KW-0812">Transmembrane</keyword>
<organism evidence="10 11">
    <name type="scientific">Pseudonocardia eucalypti</name>
    <dbReference type="NCBI Taxonomy" id="648755"/>
    <lineage>
        <taxon>Bacteria</taxon>
        <taxon>Bacillati</taxon>
        <taxon>Actinomycetota</taxon>
        <taxon>Actinomycetes</taxon>
        <taxon>Pseudonocardiales</taxon>
        <taxon>Pseudonocardiaceae</taxon>
        <taxon>Pseudonocardia</taxon>
    </lineage>
</organism>
<feature type="domain" description="EamA" evidence="9">
    <location>
        <begin position="144"/>
        <end position="283"/>
    </location>
</feature>
<proteinExistence type="inferred from homology"/>
<evidence type="ECO:0000256" key="8">
    <source>
        <dbReference type="SAM" id="Phobius"/>
    </source>
</evidence>
<evidence type="ECO:0000256" key="7">
    <source>
        <dbReference type="SAM" id="MobiDB-lite"/>
    </source>
</evidence>
<feature type="transmembrane region" description="Helical" evidence="8">
    <location>
        <begin position="27"/>
        <end position="45"/>
    </location>
</feature>
<keyword evidence="5 8" id="KW-1133">Transmembrane helix</keyword>
<evidence type="ECO:0000259" key="9">
    <source>
        <dbReference type="Pfam" id="PF00892"/>
    </source>
</evidence>
<gene>
    <name evidence="10" type="ORF">GCM10023321_10570</name>
</gene>
<dbReference type="PANTHER" id="PTHR42920">
    <property type="entry name" value="OS03G0707200 PROTEIN-RELATED"/>
    <property type="match status" value="1"/>
</dbReference>
<comment type="similarity">
    <text evidence="2">Belongs to the EamA transporter family.</text>
</comment>
<feature type="transmembrane region" description="Helical" evidence="8">
    <location>
        <begin position="236"/>
        <end position="258"/>
    </location>
</feature>
<keyword evidence="11" id="KW-1185">Reference proteome</keyword>
<feature type="domain" description="EamA" evidence="9">
    <location>
        <begin position="4"/>
        <end position="107"/>
    </location>
</feature>
<evidence type="ECO:0000256" key="6">
    <source>
        <dbReference type="ARBA" id="ARBA00023136"/>
    </source>
</evidence>
<keyword evidence="3" id="KW-1003">Cell membrane</keyword>
<dbReference type="InterPro" id="IPR051258">
    <property type="entry name" value="Diverse_Substrate_Transporter"/>
</dbReference>
<feature type="transmembrane region" description="Helical" evidence="8">
    <location>
        <begin position="264"/>
        <end position="283"/>
    </location>
</feature>
<feature type="transmembrane region" description="Helical" evidence="8">
    <location>
        <begin position="57"/>
        <end position="75"/>
    </location>
</feature>
<feature type="transmembrane region" description="Helical" evidence="8">
    <location>
        <begin position="141"/>
        <end position="163"/>
    </location>
</feature>
<evidence type="ECO:0000256" key="2">
    <source>
        <dbReference type="ARBA" id="ARBA00007362"/>
    </source>
</evidence>
<evidence type="ECO:0000313" key="11">
    <source>
        <dbReference type="Proteomes" id="UP001428817"/>
    </source>
</evidence>